<keyword evidence="5" id="KW-1185">Reference proteome</keyword>
<protein>
    <submittedName>
        <fullName evidence="4">Ldh family oxidoreductase</fullName>
    </submittedName>
</protein>
<feature type="compositionally biased region" description="Basic and acidic residues" evidence="3">
    <location>
        <begin position="316"/>
        <end position="334"/>
    </location>
</feature>
<gene>
    <name evidence="4" type="ORF">ACFQE9_14675</name>
</gene>
<dbReference type="PANTHER" id="PTHR11091">
    <property type="entry name" value="OXIDOREDUCTASE-RELATED"/>
    <property type="match status" value="1"/>
</dbReference>
<dbReference type="SUPFAM" id="SSF89733">
    <property type="entry name" value="L-sulfolactate dehydrogenase-like"/>
    <property type="match status" value="1"/>
</dbReference>
<comment type="caution">
    <text evidence="4">The sequence shown here is derived from an EMBL/GenBank/DDBJ whole genome shotgun (WGS) entry which is preliminary data.</text>
</comment>
<dbReference type="Gene3D" id="1.10.1530.10">
    <property type="match status" value="1"/>
</dbReference>
<name>A0ABD5UXP4_9EURY</name>
<reference evidence="4 5" key="1">
    <citation type="journal article" date="2019" name="Int. J. Syst. Evol. Microbiol.">
        <title>The Global Catalogue of Microorganisms (GCM) 10K type strain sequencing project: providing services to taxonomists for standard genome sequencing and annotation.</title>
        <authorList>
            <consortium name="The Broad Institute Genomics Platform"/>
            <consortium name="The Broad Institute Genome Sequencing Center for Infectious Disease"/>
            <person name="Wu L."/>
            <person name="Ma J."/>
        </authorList>
    </citation>
    <scope>NUCLEOTIDE SEQUENCE [LARGE SCALE GENOMIC DNA]</scope>
    <source>
        <strain evidence="4 5">SKJ47</strain>
    </source>
</reference>
<dbReference type="RefSeq" id="WP_379746367.1">
    <property type="nucleotide sequence ID" value="NZ_JBHSVN010000001.1"/>
</dbReference>
<dbReference type="EMBL" id="JBHSXL010000014">
    <property type="protein sequence ID" value="MFC6893838.1"/>
    <property type="molecule type" value="Genomic_DNA"/>
</dbReference>
<accession>A0ABD5UXP4</accession>
<dbReference type="AlphaFoldDB" id="A0ABD5UXP4"/>
<evidence type="ECO:0000313" key="5">
    <source>
        <dbReference type="Proteomes" id="UP001596296"/>
    </source>
</evidence>
<comment type="similarity">
    <text evidence="1">Belongs to the LDH2/MDH2 oxidoreductase family.</text>
</comment>
<proteinExistence type="inferred from homology"/>
<evidence type="ECO:0000313" key="4">
    <source>
        <dbReference type="EMBL" id="MFC6893838.1"/>
    </source>
</evidence>
<dbReference type="InterPro" id="IPR043143">
    <property type="entry name" value="Mal/L-sulf/L-lact_DH-like_NADP"/>
</dbReference>
<dbReference type="Gene3D" id="3.30.1370.60">
    <property type="entry name" value="Hypothetical oxidoreductase yiak, domain 2"/>
    <property type="match status" value="1"/>
</dbReference>
<organism evidence="4 5">
    <name type="scientific">Halopenitus salinus</name>
    <dbReference type="NCBI Taxonomy" id="1198295"/>
    <lineage>
        <taxon>Archaea</taxon>
        <taxon>Methanobacteriati</taxon>
        <taxon>Methanobacteriota</taxon>
        <taxon>Stenosarchaea group</taxon>
        <taxon>Halobacteria</taxon>
        <taxon>Halobacteriales</taxon>
        <taxon>Haloferacaceae</taxon>
        <taxon>Halopenitus</taxon>
    </lineage>
</organism>
<sequence length="368" mass="38797">MRRIHASDLRPFVAELVSGLDASEDVAETVAESLVEADLRGHGSHGSIRMGTSYLEMIETGEIHPRATPELEPLSGVTAQVDGNGQYGQVVGRRAVEAGIELTEDRDVAMVGVRDASHLGRIGEWAERAAEAGRCFAAFVNTGGTDPLVTPPGSADRLFSTNPLAFGVPSFGALPHPIVLDMATSQVAHGKVTKRAVENRPLPEGWVVDEAGEIVTDSDEYEEAGRGALMPLGGLTSGHKGFGLAMIAELFAGIVGDHPVTGQGGGEWVNNGAMFVFADPDGFSNEAANRERVEALAGMIRDAEGPDAVPMGPSAKGDRARIPGEPEHETREKRLAEGIPFHEETLELLADVAREVDAEAAIPDSFGV</sequence>
<dbReference type="PANTHER" id="PTHR11091:SF0">
    <property type="entry name" value="MALATE DEHYDROGENASE"/>
    <property type="match status" value="1"/>
</dbReference>
<feature type="region of interest" description="Disordered" evidence="3">
    <location>
        <begin position="303"/>
        <end position="334"/>
    </location>
</feature>
<dbReference type="InterPro" id="IPR036111">
    <property type="entry name" value="Mal/L-sulfo/L-lacto_DH-like_sf"/>
</dbReference>
<evidence type="ECO:0000256" key="2">
    <source>
        <dbReference type="ARBA" id="ARBA00023002"/>
    </source>
</evidence>
<dbReference type="Pfam" id="PF02615">
    <property type="entry name" value="Ldh_2"/>
    <property type="match status" value="1"/>
</dbReference>
<evidence type="ECO:0000256" key="3">
    <source>
        <dbReference type="SAM" id="MobiDB-lite"/>
    </source>
</evidence>
<evidence type="ECO:0000256" key="1">
    <source>
        <dbReference type="ARBA" id="ARBA00006056"/>
    </source>
</evidence>
<dbReference type="InterPro" id="IPR003767">
    <property type="entry name" value="Malate/L-lactate_DH-like"/>
</dbReference>
<dbReference type="InterPro" id="IPR043144">
    <property type="entry name" value="Mal/L-sulf/L-lact_DH-like_ah"/>
</dbReference>
<keyword evidence="2" id="KW-0560">Oxidoreductase</keyword>
<dbReference type="Proteomes" id="UP001596296">
    <property type="component" value="Unassembled WGS sequence"/>
</dbReference>
<dbReference type="GO" id="GO:0016491">
    <property type="term" value="F:oxidoreductase activity"/>
    <property type="evidence" value="ECO:0007669"/>
    <property type="project" value="UniProtKB-KW"/>
</dbReference>